<feature type="domain" description="PAS" evidence="1">
    <location>
        <begin position="153"/>
        <end position="223"/>
    </location>
</feature>
<dbReference type="PROSITE" id="PS50112">
    <property type="entry name" value="PAS"/>
    <property type="match status" value="1"/>
</dbReference>
<dbReference type="InterPro" id="IPR035919">
    <property type="entry name" value="EAL_sf"/>
</dbReference>
<dbReference type="CDD" id="cd00130">
    <property type="entry name" value="PAS"/>
    <property type="match status" value="1"/>
</dbReference>
<dbReference type="PANTHER" id="PTHR44757">
    <property type="entry name" value="DIGUANYLATE CYCLASE DGCP"/>
    <property type="match status" value="1"/>
</dbReference>
<proteinExistence type="predicted"/>
<feature type="domain" description="PAC" evidence="2">
    <location>
        <begin position="227"/>
        <end position="278"/>
    </location>
</feature>
<dbReference type="AlphaFoldDB" id="A0A543J643"/>
<dbReference type="CDD" id="cd01948">
    <property type="entry name" value="EAL"/>
    <property type="match status" value="1"/>
</dbReference>
<dbReference type="PROSITE" id="PS50883">
    <property type="entry name" value="EAL"/>
    <property type="match status" value="1"/>
</dbReference>
<evidence type="ECO:0000259" key="1">
    <source>
        <dbReference type="PROSITE" id="PS50112"/>
    </source>
</evidence>
<dbReference type="InterPro" id="IPR029787">
    <property type="entry name" value="Nucleotide_cyclase"/>
</dbReference>
<dbReference type="PANTHER" id="PTHR44757:SF2">
    <property type="entry name" value="BIOFILM ARCHITECTURE MAINTENANCE PROTEIN MBAA"/>
    <property type="match status" value="1"/>
</dbReference>
<keyword evidence="6" id="KW-1185">Reference proteome</keyword>
<dbReference type="Gene3D" id="3.30.70.270">
    <property type="match status" value="1"/>
</dbReference>
<name>A0A543J643_9PSEU</name>
<dbReference type="EMBL" id="VFPP01000001">
    <property type="protein sequence ID" value="TQM78252.1"/>
    <property type="molecule type" value="Genomic_DNA"/>
</dbReference>
<evidence type="ECO:0000313" key="5">
    <source>
        <dbReference type="EMBL" id="TQM78252.1"/>
    </source>
</evidence>
<dbReference type="InterPro" id="IPR052155">
    <property type="entry name" value="Biofilm_reg_signaling"/>
</dbReference>
<dbReference type="Gene3D" id="3.30.450.20">
    <property type="entry name" value="PAS domain"/>
    <property type="match status" value="1"/>
</dbReference>
<dbReference type="InterPro" id="IPR000700">
    <property type="entry name" value="PAS-assoc_C"/>
</dbReference>
<dbReference type="InterPro" id="IPR043128">
    <property type="entry name" value="Rev_trsase/Diguanyl_cyclase"/>
</dbReference>
<evidence type="ECO:0000259" key="3">
    <source>
        <dbReference type="PROSITE" id="PS50883"/>
    </source>
</evidence>
<sequence length="708" mass="75678">MTAALPQDADGVRARTKLAKKWAYLLSSRTFVPLGSAELERRLLGLVERLCAGVASESLAQRAGREVGDALVDLNCTTAEALQLSLEVVGKGLFGMPALAPPDRLRERVVDVVASLAAGFADRARASVLAQQEQLGRSLYKAMREAQVELQYAESRFELLEHHLSTGIATADEDGVLVRSNGALARIVDRMPEDLAGSSLFDLAHPDERVALRVDFARLVDGGTGSTTQPRQLLRADGEPAWVVLTLSPLRRLEGRPQVIVLAEDATDVNLLQGQLNHQALHDVLTRLPNRQYFTSRLEQALRTAEPGAGVTVFHLDLDGFSRVTGGLGRAVGDHVLKVVAGRLEAVVAEENAMVARFGHDEFAVLVENSPTTPDVVTLVRRINDLLAVPFHAGGKRLAVSATIGVVHRPPRDATPSDVLDSADLALRRAAGNGRRQWELSDPARDERDRHAFTLAATMPGAWENGSIRVLYRPVVRLSDGRVESAEAVLRWDHPALGALPHEQCLAPAEETGLVVPLGGWALRVACEQARSWREAGRDVPVRWALTPSQAADPDLHGVVREALSDTGLPAASLRLGVPAQALFGRGRSGRAPFGARGEAVDNLGYLAEERVGIEVEDFTAAPDDVARLLDGVPVRAVRVAQSPAARPGSAVARVLAGVLGVVRDAGIGVTAAGVTTPEQARWWREVGADTASGPLFAPAGPPDVITR</sequence>
<gene>
    <name evidence="5" type="ORF">FHX81_0513</name>
</gene>
<dbReference type="NCBIfam" id="TIGR00229">
    <property type="entry name" value="sensory_box"/>
    <property type="match status" value="1"/>
</dbReference>
<dbReference type="Pfam" id="PF00990">
    <property type="entry name" value="GGDEF"/>
    <property type="match status" value="1"/>
</dbReference>
<feature type="domain" description="GGDEF" evidence="4">
    <location>
        <begin position="309"/>
        <end position="443"/>
    </location>
</feature>
<dbReference type="SMART" id="SM00052">
    <property type="entry name" value="EAL"/>
    <property type="match status" value="1"/>
</dbReference>
<dbReference type="PROSITE" id="PS50887">
    <property type="entry name" value="GGDEF"/>
    <property type="match status" value="1"/>
</dbReference>
<evidence type="ECO:0000313" key="6">
    <source>
        <dbReference type="Proteomes" id="UP000316628"/>
    </source>
</evidence>
<dbReference type="SUPFAM" id="SSF55073">
    <property type="entry name" value="Nucleotide cyclase"/>
    <property type="match status" value="1"/>
</dbReference>
<dbReference type="Gene3D" id="3.20.20.450">
    <property type="entry name" value="EAL domain"/>
    <property type="match status" value="1"/>
</dbReference>
<feature type="domain" description="EAL" evidence="3">
    <location>
        <begin position="452"/>
        <end position="708"/>
    </location>
</feature>
<dbReference type="Proteomes" id="UP000316628">
    <property type="component" value="Unassembled WGS sequence"/>
</dbReference>
<dbReference type="InterPro" id="IPR013656">
    <property type="entry name" value="PAS_4"/>
</dbReference>
<dbReference type="SMART" id="SM00267">
    <property type="entry name" value="GGDEF"/>
    <property type="match status" value="1"/>
</dbReference>
<dbReference type="CDD" id="cd01949">
    <property type="entry name" value="GGDEF"/>
    <property type="match status" value="1"/>
</dbReference>
<dbReference type="PROSITE" id="PS50113">
    <property type="entry name" value="PAC"/>
    <property type="match status" value="1"/>
</dbReference>
<dbReference type="Pfam" id="PF08448">
    <property type="entry name" value="PAS_4"/>
    <property type="match status" value="1"/>
</dbReference>
<dbReference type="SMART" id="SM00091">
    <property type="entry name" value="PAS"/>
    <property type="match status" value="1"/>
</dbReference>
<dbReference type="SUPFAM" id="SSF55785">
    <property type="entry name" value="PYP-like sensor domain (PAS domain)"/>
    <property type="match status" value="1"/>
</dbReference>
<organism evidence="5 6">
    <name type="scientific">Saccharothrix saharensis</name>
    <dbReference type="NCBI Taxonomy" id="571190"/>
    <lineage>
        <taxon>Bacteria</taxon>
        <taxon>Bacillati</taxon>
        <taxon>Actinomycetota</taxon>
        <taxon>Actinomycetes</taxon>
        <taxon>Pseudonocardiales</taxon>
        <taxon>Pseudonocardiaceae</taxon>
        <taxon>Saccharothrix</taxon>
    </lineage>
</organism>
<dbReference type="NCBIfam" id="TIGR00254">
    <property type="entry name" value="GGDEF"/>
    <property type="match status" value="1"/>
</dbReference>
<dbReference type="OrthoDB" id="23692at2"/>
<reference evidence="5 6" key="1">
    <citation type="submission" date="2019-06" db="EMBL/GenBank/DDBJ databases">
        <title>Sequencing the genomes of 1000 actinobacteria strains.</title>
        <authorList>
            <person name="Klenk H.-P."/>
        </authorList>
    </citation>
    <scope>NUCLEOTIDE SEQUENCE [LARGE SCALE GENOMIC DNA]</scope>
    <source>
        <strain evidence="5 6">DSM 45456</strain>
    </source>
</reference>
<evidence type="ECO:0000259" key="2">
    <source>
        <dbReference type="PROSITE" id="PS50113"/>
    </source>
</evidence>
<dbReference type="InterPro" id="IPR001633">
    <property type="entry name" value="EAL_dom"/>
</dbReference>
<dbReference type="InterPro" id="IPR035965">
    <property type="entry name" value="PAS-like_dom_sf"/>
</dbReference>
<dbReference type="InterPro" id="IPR000014">
    <property type="entry name" value="PAS"/>
</dbReference>
<dbReference type="SUPFAM" id="SSF141868">
    <property type="entry name" value="EAL domain-like"/>
    <property type="match status" value="1"/>
</dbReference>
<dbReference type="Pfam" id="PF00563">
    <property type="entry name" value="EAL"/>
    <property type="match status" value="1"/>
</dbReference>
<comment type="caution">
    <text evidence="5">The sequence shown here is derived from an EMBL/GenBank/DDBJ whole genome shotgun (WGS) entry which is preliminary data.</text>
</comment>
<evidence type="ECO:0000259" key="4">
    <source>
        <dbReference type="PROSITE" id="PS50887"/>
    </source>
</evidence>
<dbReference type="RefSeq" id="WP_141975015.1">
    <property type="nucleotide sequence ID" value="NZ_VFPP01000001.1"/>
</dbReference>
<accession>A0A543J643</accession>
<protein>
    <submittedName>
        <fullName evidence="5">PAS domain S-box-containing protein/diguanylate cyclase (GGDEF)-like protein</fullName>
    </submittedName>
</protein>
<dbReference type="InterPro" id="IPR000160">
    <property type="entry name" value="GGDEF_dom"/>
</dbReference>